<proteinExistence type="inferred from homology"/>
<dbReference type="GO" id="GO:0005739">
    <property type="term" value="C:mitochondrion"/>
    <property type="evidence" value="ECO:0007669"/>
    <property type="project" value="TreeGrafter"/>
</dbReference>
<evidence type="ECO:0000256" key="5">
    <source>
        <dbReference type="ARBA" id="ARBA00023136"/>
    </source>
</evidence>
<protein>
    <submittedName>
        <fullName evidence="8">Family with sequence similarity 162 member A</fullName>
    </submittedName>
</protein>
<feature type="transmembrane region" description="Helical" evidence="7">
    <location>
        <begin position="147"/>
        <end position="165"/>
    </location>
</feature>
<dbReference type="AlphaFoldDB" id="A0A8C8MDW2"/>
<comment type="similarity">
    <text evidence="2">Belongs to the UPF0389 family.</text>
</comment>
<sequence>MNIIRPYNALGTTIGQWCRQVGQMGGRSRALAELGGQRRMCSKPQTGNPEPPHAAPAVPAHDPRPAFKLPGYRPSPMDRRILVWSGRFKTPDQIPELVSFEMLDAARNRVRVKACYGMMIVTIAACLLTVILGKRAHPDMTLQSDNAILLVLCGISCRTGTSVFYHGQRRGPISIPLSTSGTCWIGGLPAGMSL</sequence>
<reference evidence="8" key="2">
    <citation type="submission" date="2025-09" db="UniProtKB">
        <authorList>
            <consortium name="Ensembl"/>
        </authorList>
    </citation>
    <scope>IDENTIFICATION</scope>
</reference>
<feature type="region of interest" description="Disordered" evidence="6">
    <location>
        <begin position="39"/>
        <end position="62"/>
    </location>
</feature>
<name>A0A8C8MDW2_ONCTS</name>
<evidence type="ECO:0000256" key="1">
    <source>
        <dbReference type="ARBA" id="ARBA00004167"/>
    </source>
</evidence>
<keyword evidence="9" id="KW-1185">Reference proteome</keyword>
<evidence type="ECO:0000256" key="2">
    <source>
        <dbReference type="ARBA" id="ARBA00007363"/>
    </source>
</evidence>
<dbReference type="GO" id="GO:0090200">
    <property type="term" value="P:positive regulation of release of cytochrome c from mitochondria"/>
    <property type="evidence" value="ECO:0007669"/>
    <property type="project" value="TreeGrafter"/>
</dbReference>
<dbReference type="GeneTree" id="ENSGT00640000091497"/>
<dbReference type="GO" id="GO:0071456">
    <property type="term" value="P:cellular response to hypoxia"/>
    <property type="evidence" value="ECO:0007669"/>
    <property type="project" value="TreeGrafter"/>
</dbReference>
<keyword evidence="3 7" id="KW-0812">Transmembrane</keyword>
<evidence type="ECO:0000256" key="7">
    <source>
        <dbReference type="SAM" id="Phobius"/>
    </source>
</evidence>
<keyword evidence="4 7" id="KW-1133">Transmembrane helix</keyword>
<feature type="transmembrane region" description="Helical" evidence="7">
    <location>
        <begin position="114"/>
        <end position="132"/>
    </location>
</feature>
<comment type="subcellular location">
    <subcellularLocation>
        <location evidence="1">Membrane</location>
        <topology evidence="1">Single-pass membrane protein</topology>
    </subcellularLocation>
</comment>
<evidence type="ECO:0000256" key="3">
    <source>
        <dbReference type="ARBA" id="ARBA00022692"/>
    </source>
</evidence>
<evidence type="ECO:0000313" key="8">
    <source>
        <dbReference type="Ensembl" id="ENSOTSP00005084825.2"/>
    </source>
</evidence>
<accession>A0A8C8MDW2</accession>
<dbReference type="GO" id="GO:0051402">
    <property type="term" value="P:neuron apoptotic process"/>
    <property type="evidence" value="ECO:0007669"/>
    <property type="project" value="TreeGrafter"/>
</dbReference>
<reference evidence="8" key="1">
    <citation type="submission" date="2025-08" db="UniProtKB">
        <authorList>
            <consortium name="Ensembl"/>
        </authorList>
    </citation>
    <scope>IDENTIFICATION</scope>
</reference>
<dbReference type="PANTHER" id="PTHR13674:SF2">
    <property type="entry name" value="PROTEIN FAM162A"/>
    <property type="match status" value="1"/>
</dbReference>
<dbReference type="InterPro" id="IPR009432">
    <property type="entry name" value="DUF1075"/>
</dbReference>
<dbReference type="Pfam" id="PF06388">
    <property type="entry name" value="DUF1075"/>
    <property type="match status" value="1"/>
</dbReference>
<dbReference type="Ensembl" id="ENSOTST00005092138.2">
    <property type="protein sequence ID" value="ENSOTSP00005084825.2"/>
    <property type="gene ID" value="ENSOTSG00005040103.2"/>
</dbReference>
<keyword evidence="5 7" id="KW-0472">Membrane</keyword>
<organism evidence="8 9">
    <name type="scientific">Oncorhynchus tshawytscha</name>
    <name type="common">Chinook salmon</name>
    <name type="synonym">Salmo tshawytscha</name>
    <dbReference type="NCBI Taxonomy" id="74940"/>
    <lineage>
        <taxon>Eukaryota</taxon>
        <taxon>Metazoa</taxon>
        <taxon>Chordata</taxon>
        <taxon>Craniata</taxon>
        <taxon>Vertebrata</taxon>
        <taxon>Euteleostomi</taxon>
        <taxon>Actinopterygii</taxon>
        <taxon>Neopterygii</taxon>
        <taxon>Teleostei</taxon>
        <taxon>Protacanthopterygii</taxon>
        <taxon>Salmoniformes</taxon>
        <taxon>Salmonidae</taxon>
        <taxon>Salmoninae</taxon>
        <taxon>Oncorhynchus</taxon>
    </lineage>
</organism>
<evidence type="ECO:0000313" key="9">
    <source>
        <dbReference type="Proteomes" id="UP000694402"/>
    </source>
</evidence>
<dbReference type="Proteomes" id="UP000694402">
    <property type="component" value="Unassembled WGS sequence"/>
</dbReference>
<evidence type="ECO:0000256" key="4">
    <source>
        <dbReference type="ARBA" id="ARBA00022989"/>
    </source>
</evidence>
<evidence type="ECO:0000256" key="6">
    <source>
        <dbReference type="SAM" id="MobiDB-lite"/>
    </source>
</evidence>
<gene>
    <name evidence="8" type="primary">fam162a</name>
</gene>
<dbReference type="GO" id="GO:0016020">
    <property type="term" value="C:membrane"/>
    <property type="evidence" value="ECO:0007669"/>
    <property type="project" value="UniProtKB-SubCell"/>
</dbReference>
<dbReference type="PANTHER" id="PTHR13674">
    <property type="entry name" value="GROWTH AND TRANSFORMATION-DEPENDENT PROTEIN"/>
    <property type="match status" value="1"/>
</dbReference>